<reference evidence="2" key="1">
    <citation type="submission" date="2016-10" db="EMBL/GenBank/DDBJ databases">
        <authorList>
            <person name="Varghese N."/>
            <person name="Submissions S."/>
        </authorList>
    </citation>
    <scope>NUCLEOTIDE SEQUENCE [LARGE SCALE GENOMIC DNA]</scope>
    <source>
        <strain evidence="2">DSM 24729</strain>
    </source>
</reference>
<keyword evidence="2" id="KW-1185">Reference proteome</keyword>
<dbReference type="EMBL" id="FNBD01000004">
    <property type="protein sequence ID" value="SDE85769.1"/>
    <property type="molecule type" value="Genomic_DNA"/>
</dbReference>
<organism evidence="1 2">
    <name type="scientific">Cellulophaga baltica</name>
    <dbReference type="NCBI Taxonomy" id="76594"/>
    <lineage>
        <taxon>Bacteria</taxon>
        <taxon>Pseudomonadati</taxon>
        <taxon>Bacteroidota</taxon>
        <taxon>Flavobacteriia</taxon>
        <taxon>Flavobacteriales</taxon>
        <taxon>Flavobacteriaceae</taxon>
        <taxon>Cellulophaga</taxon>
    </lineage>
</organism>
<proteinExistence type="predicted"/>
<sequence length="39" mass="4522">MGIKITPKSQGLTFINTSESKKVKNLPLTELRKYKTWQN</sequence>
<evidence type="ECO:0000313" key="2">
    <source>
        <dbReference type="Proteomes" id="UP000182114"/>
    </source>
</evidence>
<accession>A0A1G7GCP3</accession>
<dbReference type="AlphaFoldDB" id="A0A1G7GCP3"/>
<gene>
    <name evidence="1" type="ORF">SAMN04487992_104284</name>
</gene>
<dbReference type="Proteomes" id="UP000182114">
    <property type="component" value="Unassembled WGS sequence"/>
</dbReference>
<protein>
    <submittedName>
        <fullName evidence="1">Uncharacterized protein</fullName>
    </submittedName>
</protein>
<name>A0A1G7GCP3_9FLAO</name>
<evidence type="ECO:0000313" key="1">
    <source>
        <dbReference type="EMBL" id="SDE85769.1"/>
    </source>
</evidence>